<dbReference type="AlphaFoldDB" id="A0A1P9WYM1"/>
<proteinExistence type="predicted"/>
<organism evidence="1 2">
    <name type="scientific">Spirosoma montaniterrae</name>
    <dbReference type="NCBI Taxonomy" id="1178516"/>
    <lineage>
        <taxon>Bacteria</taxon>
        <taxon>Pseudomonadati</taxon>
        <taxon>Bacteroidota</taxon>
        <taxon>Cytophagia</taxon>
        <taxon>Cytophagales</taxon>
        <taxon>Cytophagaceae</taxon>
        <taxon>Spirosoma</taxon>
    </lineage>
</organism>
<dbReference type="KEGG" id="smon:AWR27_14830"/>
<sequence>MAGAKETQRVMADAETQRVMADAKETQRVASLRPPDGICRDATLCVSFAPASHTPAIRQINVNRV</sequence>
<evidence type="ECO:0000313" key="2">
    <source>
        <dbReference type="Proteomes" id="UP000187941"/>
    </source>
</evidence>
<reference evidence="1 2" key="1">
    <citation type="submission" date="2016-01" db="EMBL/GenBank/DDBJ databases">
        <authorList>
            <person name="Oliw E.H."/>
        </authorList>
    </citation>
    <scope>NUCLEOTIDE SEQUENCE [LARGE SCALE GENOMIC DNA]</scope>
    <source>
        <strain evidence="1 2">DY10</strain>
    </source>
</reference>
<gene>
    <name evidence="1" type="ORF">AWR27_14830</name>
</gene>
<dbReference type="EMBL" id="CP014263">
    <property type="protein sequence ID" value="AQG80485.1"/>
    <property type="molecule type" value="Genomic_DNA"/>
</dbReference>
<keyword evidence="2" id="KW-1185">Reference proteome</keyword>
<accession>A0A1P9WYM1</accession>
<evidence type="ECO:0000313" key="1">
    <source>
        <dbReference type="EMBL" id="AQG80485.1"/>
    </source>
</evidence>
<name>A0A1P9WYM1_9BACT</name>
<protein>
    <submittedName>
        <fullName evidence="1">Uncharacterized protein</fullName>
    </submittedName>
</protein>
<dbReference type="Proteomes" id="UP000187941">
    <property type="component" value="Chromosome"/>
</dbReference>